<sequence>MHYILNTTLNRLCTINFVGLPPSYAECWGRRPLNRPGAPSLVPKNKMAKKTTGGATQSKAPCNAKMASVASSAPTAGTTEPDYDPLTFDAPKKEDEEAPPFMRREKMAGAPCLMAAKRLTPPRR</sequence>
<organism evidence="2 3">
    <name type="scientific">Linum trigynum</name>
    <dbReference type="NCBI Taxonomy" id="586398"/>
    <lineage>
        <taxon>Eukaryota</taxon>
        <taxon>Viridiplantae</taxon>
        <taxon>Streptophyta</taxon>
        <taxon>Embryophyta</taxon>
        <taxon>Tracheophyta</taxon>
        <taxon>Spermatophyta</taxon>
        <taxon>Magnoliopsida</taxon>
        <taxon>eudicotyledons</taxon>
        <taxon>Gunneridae</taxon>
        <taxon>Pentapetalae</taxon>
        <taxon>rosids</taxon>
        <taxon>fabids</taxon>
        <taxon>Malpighiales</taxon>
        <taxon>Linaceae</taxon>
        <taxon>Linum</taxon>
    </lineage>
</organism>
<proteinExistence type="predicted"/>
<evidence type="ECO:0000256" key="1">
    <source>
        <dbReference type="SAM" id="MobiDB-lite"/>
    </source>
</evidence>
<evidence type="ECO:0000313" key="2">
    <source>
        <dbReference type="EMBL" id="CAL1369349.1"/>
    </source>
</evidence>
<name>A0AAV2D9F2_9ROSI</name>
<feature type="region of interest" description="Disordered" evidence="1">
    <location>
        <begin position="35"/>
        <end position="124"/>
    </location>
</feature>
<dbReference type="Proteomes" id="UP001497516">
    <property type="component" value="Chromosome 2"/>
</dbReference>
<gene>
    <name evidence="2" type="ORF">LTRI10_LOCUS12006</name>
</gene>
<accession>A0AAV2D9F2</accession>
<reference evidence="2 3" key="1">
    <citation type="submission" date="2024-04" db="EMBL/GenBank/DDBJ databases">
        <authorList>
            <person name="Fracassetti M."/>
        </authorList>
    </citation>
    <scope>NUCLEOTIDE SEQUENCE [LARGE SCALE GENOMIC DNA]</scope>
</reference>
<keyword evidence="3" id="KW-1185">Reference proteome</keyword>
<feature type="compositionally biased region" description="Polar residues" evidence="1">
    <location>
        <begin position="69"/>
        <end position="78"/>
    </location>
</feature>
<evidence type="ECO:0000313" key="3">
    <source>
        <dbReference type="Proteomes" id="UP001497516"/>
    </source>
</evidence>
<dbReference type="EMBL" id="OZ034815">
    <property type="protein sequence ID" value="CAL1369349.1"/>
    <property type="molecule type" value="Genomic_DNA"/>
</dbReference>
<dbReference type="AlphaFoldDB" id="A0AAV2D9F2"/>
<protein>
    <submittedName>
        <fullName evidence="2">Uncharacterized protein</fullName>
    </submittedName>
</protein>